<dbReference type="SUPFAM" id="SSF53098">
    <property type="entry name" value="Ribonuclease H-like"/>
    <property type="match status" value="1"/>
</dbReference>
<feature type="domain" description="C2H2-type" evidence="4">
    <location>
        <begin position="2521"/>
        <end position="2544"/>
    </location>
</feature>
<dbReference type="InterPro" id="IPR050188">
    <property type="entry name" value="RluA_PseudoU_synthase"/>
</dbReference>
<dbReference type="OrthoDB" id="424794at2759"/>
<dbReference type="Proteomes" id="UP001152797">
    <property type="component" value="Unassembled WGS sequence"/>
</dbReference>
<feature type="region of interest" description="Disordered" evidence="3">
    <location>
        <begin position="3047"/>
        <end position="3075"/>
    </location>
</feature>
<proteinExistence type="inferred from homology"/>
<dbReference type="PROSITE" id="PS00028">
    <property type="entry name" value="ZINC_FINGER_C2H2_1"/>
    <property type="match status" value="1"/>
</dbReference>
<dbReference type="Gene3D" id="3.30.420.10">
    <property type="entry name" value="Ribonuclease H-like superfamily/Ribonuclease H"/>
    <property type="match status" value="1"/>
</dbReference>
<dbReference type="Gene3D" id="3.30.2350.10">
    <property type="entry name" value="Pseudouridine synthase"/>
    <property type="match status" value="1"/>
</dbReference>
<evidence type="ECO:0000313" key="8">
    <source>
        <dbReference type="Proteomes" id="UP001152797"/>
    </source>
</evidence>
<feature type="region of interest" description="Disordered" evidence="3">
    <location>
        <begin position="2988"/>
        <end position="3026"/>
    </location>
</feature>
<dbReference type="InterPro" id="IPR036397">
    <property type="entry name" value="RNaseH_sf"/>
</dbReference>
<keyword evidence="8" id="KW-1185">Reference proteome</keyword>
<evidence type="ECO:0000256" key="3">
    <source>
        <dbReference type="SAM" id="MobiDB-lite"/>
    </source>
</evidence>
<comment type="caution">
    <text evidence="5">The sequence shown here is derived from an EMBL/GenBank/DDBJ whole genome shotgun (WGS) entry which is preliminary data.</text>
</comment>
<feature type="region of interest" description="Disordered" evidence="3">
    <location>
        <begin position="1073"/>
        <end position="1092"/>
    </location>
</feature>
<dbReference type="CDD" id="cd02869">
    <property type="entry name" value="PseudoU_synth_RluA_like"/>
    <property type="match status" value="1"/>
</dbReference>
<dbReference type="GO" id="GO:0008270">
    <property type="term" value="F:zinc ion binding"/>
    <property type="evidence" value="ECO:0007669"/>
    <property type="project" value="UniProtKB-KW"/>
</dbReference>
<dbReference type="SUPFAM" id="SSF49899">
    <property type="entry name" value="Concanavalin A-like lectins/glucanases"/>
    <property type="match status" value="1"/>
</dbReference>
<dbReference type="SMART" id="SM00355">
    <property type="entry name" value="ZnF_C2H2"/>
    <property type="match status" value="1"/>
</dbReference>
<protein>
    <submittedName>
        <fullName evidence="7">Uncharacterized RNA pseudouridine synthase ZMO0505 (RNA pseudouridylate synthase) (RNA-uridin e isomerase)</fullName>
    </submittedName>
</protein>
<dbReference type="PANTHER" id="PTHR21600:SF87">
    <property type="entry name" value="RNA PSEUDOURIDYLATE SYNTHASE DOMAIN-CONTAINING PROTEIN 1"/>
    <property type="match status" value="1"/>
</dbReference>
<dbReference type="InterPro" id="IPR013087">
    <property type="entry name" value="Znf_C2H2_type"/>
</dbReference>
<reference evidence="6" key="2">
    <citation type="submission" date="2024-04" db="EMBL/GenBank/DDBJ databases">
        <authorList>
            <person name="Chen Y."/>
            <person name="Shah S."/>
            <person name="Dougan E. K."/>
            <person name="Thang M."/>
            <person name="Chan C."/>
        </authorList>
    </citation>
    <scope>NUCLEOTIDE SEQUENCE [LARGE SCALE GENOMIC DNA]</scope>
</reference>
<evidence type="ECO:0000259" key="4">
    <source>
        <dbReference type="PROSITE" id="PS50157"/>
    </source>
</evidence>
<accession>A0A9P1BV43</accession>
<dbReference type="Gene3D" id="2.60.120.200">
    <property type="match status" value="1"/>
</dbReference>
<dbReference type="Pfam" id="PF03372">
    <property type="entry name" value="Exo_endo_phos"/>
    <property type="match status" value="1"/>
</dbReference>
<dbReference type="InterPro" id="IPR020103">
    <property type="entry name" value="PsdUridine_synth_cat_dom_sf"/>
</dbReference>
<comment type="similarity">
    <text evidence="1">Belongs to the pseudouridine synthase RluA family.</text>
</comment>
<keyword evidence="2" id="KW-0863">Zinc-finger</keyword>
<dbReference type="GO" id="GO:0003723">
    <property type="term" value="F:RNA binding"/>
    <property type="evidence" value="ECO:0007669"/>
    <property type="project" value="InterPro"/>
</dbReference>
<dbReference type="EMBL" id="CAMXCT030000534">
    <property type="protein sequence ID" value="CAL4767361.1"/>
    <property type="molecule type" value="Genomic_DNA"/>
</dbReference>
<feature type="non-terminal residue" evidence="5">
    <location>
        <position position="3688"/>
    </location>
</feature>
<evidence type="ECO:0000313" key="6">
    <source>
        <dbReference type="EMBL" id="CAL1133424.1"/>
    </source>
</evidence>
<keyword evidence="7" id="KW-0413">Isomerase</keyword>
<dbReference type="Gene3D" id="3.60.10.10">
    <property type="entry name" value="Endonuclease/exonuclease/phosphatase"/>
    <property type="match status" value="1"/>
</dbReference>
<keyword evidence="2" id="KW-0479">Metal-binding</keyword>
<keyword evidence="2" id="KW-0862">Zinc</keyword>
<dbReference type="EMBL" id="CAMXCT010000534">
    <property type="protein sequence ID" value="CAI3980049.1"/>
    <property type="molecule type" value="Genomic_DNA"/>
</dbReference>
<evidence type="ECO:0000313" key="7">
    <source>
        <dbReference type="EMBL" id="CAL4767361.1"/>
    </source>
</evidence>
<sequence>MDLEIESASSHAEAHTWIKHACDRNDPCQKHVLGRLVQQSGSLLRGGRKANLDLSEPQASAQIYMSTDQGKIPSAPEGARDTGVDPCMDGCCNVQSRSDGASVDENFSCHFPRTHGSEFEPQPFAVGAFDDMMYGQGNIHQVRHDIDLPSEMLDANQSFPSSNEKFADCGLWQDCAKEGTRRHQGEESRMLHTTDRVKNQKYGSHLRACGEGNLDLLGAQAEDKEGPLRSGVKGYLDLGSLQDLHDQYDQSQIIESNCSRHVSFNEKVDIVCYQQEDVYPATIRMADQARCCRSLWHMHGQITDINGFLQVLAGFDLEDSYPTSLEVHGQSSRDDGSENQEGQHVGDTHDEKLDNELHKVVDEIQASRLPIFADTWFLATNRFQVCVRPREMRLKSSFLADPVQLERDCREMWRELDNGDQVTLQVLGGLPTRRPAIKLHIIIWQDPSPRMDTIIFHSESLPPLFKYRAVMFPRNIDVNTFFERAQVEGACHVGVKACYTRCWESGEEILKSNLEQMWIPSNRYIEGDIRMVDDVVQLDSEESDQGSEASTWAGSLADSVESDESFLMSGGPPLFQLDDYMQHMWETAGMEDVDMQDEVQEHIEQVQSEILYAPQHLGHLYDEIDRLRDLQNEDGSEWTAATFGLGLVDLGRRDVRFNPFNLRGLLETIHRTWSDHSLYGNIVVFNVHPQPVDFLGPRMVAVLVVIEMPESRDVTTRNVLVVEQAAADVGARPQPYGARLTCEVSEREILAQLQLHHHCPPFALRPCHVRLGEVILEKGQFYDFDHGSLCRTWIGNVHSQVLQAEQAVYDAEQFFLQAQAFLETENSPQIMTCRVHGISPQNRPLGSRDIHIDPVWLYDLEWIERMRMLWPFDANFAGLYFVKSATSDQHDIEPTIFHFIARYGHHEGLPVLVRQQLVAVEQVPQEPRDVQEFWAISIPSGEIGFHVVASMPKPPFWFEFARIQRIYPHLAVNGVRMRDLRQHWMPGDFLQARFLVWQNHHVLSMLVGMAQDRNDEEPEFTSFLQFRGTKVQSVHNCGEQLDDAFQEICCAIREQGIQAVQEDAEVHVVHHKTSDVKESQDDHQRSQVTKDDVHRNDGDIIGWSINTLHECLQRICERGQEGINSDFSIIPHLHPHAKIAAEWVSETTSDVDVWHVFTDGSAKNDKATWAMVILQEIHVHDSICYARVGYAADEVNDEIGKVDQTAMDAEATAIIAMIEYALANCTRDNVAVYCHFDAWTVGFGAMGDGAIPCKRDSVSERQKAARMLMTVLERRAEARQGSCTGVHVCAHQGHPWNEMVDSIAKEVWKGWKPLKKFHFKSGPLLQHRLANWAWIEAAPSLELPGLKRILLNESPDEDRGKPDATLQGVVSQPLQSLCSAKIRIATANVGTMLYGSEQGQGVRNKAMELLRQFEENGVHIIGVQESRAHRTQCVENGPYTRMIVAGEKGNAGVELWINGRALAQTFRADFNPSTDLCVWHQSKRILAARCNFGRAMFDIMVLYAPQRGRPPHEIQEWWDELHKIAATRDSNVNLICLGDLNCKVGSIVTDGIGDHAGEMEDEGGERFREFCAEQKLVVPSTFAHWHSGVTATFVSPQNTHSRLDYIAISAACQEGIVESHVDVDMDMMNGDRDHHPLVATLAIQCVQAHEGKLKKCNIYDRQAARAMKAKQKVSLLDSFPMQHWSDDVNLHWANLRQHVQEQAAKQFPCPKRKQRQLYFSEVTWNLLCDRKEHRKQHRELQRQIKRHLLQRVFHAWKTNDDLAGQRSLWDLDLSMLRQQEAVVLEARMKLDTNFRVNKNRDWKNWVDKLLEDKISNANSAGNDKLYKILQPKRMIAKHCGKLIKPLPGLRNQEGEWQFSREAIAAEWQHQFGQIEHAEIVQFETLIERSQPQTGTRTVQHLEEIPTLLDVEKALRDLNDAKATGLDGLGAELFQTECAKAAKRIYPLVLKMGLRCQGIPELSGGWLLPLFKGKGSAQQMAGYRAILLEPVIARAMSRAWRPKLTRGLEAIAMPMQWGGRAGLSIEALHLQVQLWQANATIRKESQGLIFIDIRAAFYSVVKQMLTEEGSSEPRTRAVFEKMKLPESVWESFAAHVDECSLVRQATGSTILAQGTQAMLAHNWFAIPGASSISSPMTGTRPGDPNADLLFGLLQARVLAMLHSRASLAGMPLFPDDKNGLKVPNCVTWVDDIAISITSSAKDVVAQTTHMLSLVRDVMLEYGLQLSFGAGKTAAMITFHGKGAHKARQNFEGKQSDHLTILTEHQGAVQVPIVTHYKHLGGFITKSGSKFQEIRIRAAATMAKLKPLRKLLKSPELAIEKKRLILQSMGVSVLTLHSGTWFNLTQSEFAAWQAGVFRTYQMIQPRHEDGQVPHTQFYKLASEAGLPMPMELLYIQRLKLLFHVMGVQDGFMINGILENHEADVQCSWLYGAMKSIKWMRSQVGNFVVPEELDELQDVATWNLFAPHAKRLQQYLKKVQRAHLYKIRALCAVKDHSIRQNEILFDMGWTFDAPNDDLGGVEAHRCELCDDVFDTPAALAVHQQKRHGLRIATRRFAIDSCCRACGRCYHTRSRLLRHLHVGNTDCWVWHCRRYIPMTVEEAEEKDNEDRKKGVAMHQKGFADVEADKMWRPCTEIELMDRLQCREDVMDSSEQVNDSELKQWSQFGMLPPGRGGRVKTSRRATEMHLFNVNRDIAMLENTMLKEVGRWSPDFSWVPRPLSCGARYFLVLFSGHRRFADIAQQLSWKSNIIPICVDLAVDPWHGNILRDTLWLQLIRARKVAGAHAGPPCETYTFARWIEVEGGGPRPLRTTSEPWGKDELTIKEVEQVFIGTILMLQAIYLLLLVFLHGGSFSLEHPKGQGGKDGKWSIWDSAFVKQLMLCAEVRRVDFLQGPLGQPFPKPTSMLTGRLEKFATLLFEHYQPNWRPTDRLGGREKGSKQWKTAKAKAYPPLLCKAVVEAHLHFAETITSDHEEPEPEGLREALQALAQPFDPYSMDNKGPWSPAGPHQLQPGHGQLESQLAPSAAASGQDAGRLTVTCHRGFLAQRPVSVSQRRKRPVAMEAKAKASSPPLTIRGQKLSGEEPLGDESLEPVIISGSSTVQQLSDLFRQQLVGAPCRVTLALHGQALSMDDTVESCRLTDGADVHVIIRPDAWTLREVDMDTGLRVVLEGDACWEGETLLLRHETACASPGWDICPDLDSDFAVEATVKLDEWPGPDWQGTVVSQHGSGTGWELRCGGPGVNCVFTTSRGGHNEHMLPLKGKVGKWHHLCMVYEKSTRSITLYADGVGGEPKKIEGKFKPHTRGGVEIGRNPAWHDRGIVGRIRNATVWPQGLNTKDLPFLAAEQVAQAEASELDLKPTSAVIAIDACRKAGRWQCSLALLKEVSIKVTAADLESCYNATISCCPWFWALHLALEMSRRHTVNGITLGTVLRLLSRAGRQDLAKRWSEELRRGWQHRWLAQTEAPMPGVLEKLRGEAVQGAGVLAVLKPADCTSEATLEGLQSQLATEGWPGKLTLVSRLDYQTSGVLPMALGPEDGPAAQWLQAQFASCQVSKEYLCLCGCDGSDLELLETWKGQRTLVDTPLAQQRSRQIGPRVVPDLNGKEARTEFQVLETFEDAGQALMLAAVWPLTGRMHQIRAHMASLSQPIVGDRAYGARTRFAAGRVFLHCRSVSLTDLLGKPFVVEYPLPE</sequence>
<evidence type="ECO:0000256" key="2">
    <source>
        <dbReference type="PROSITE-ProRule" id="PRU00042"/>
    </source>
</evidence>
<feature type="region of interest" description="Disordered" evidence="3">
    <location>
        <begin position="324"/>
        <end position="351"/>
    </location>
</feature>
<dbReference type="PROSITE" id="PS50157">
    <property type="entry name" value="ZINC_FINGER_C2H2_2"/>
    <property type="match status" value="1"/>
</dbReference>
<dbReference type="GO" id="GO:0009982">
    <property type="term" value="F:pseudouridine synthase activity"/>
    <property type="evidence" value="ECO:0007669"/>
    <property type="project" value="InterPro"/>
</dbReference>
<dbReference type="InterPro" id="IPR012337">
    <property type="entry name" value="RNaseH-like_sf"/>
</dbReference>
<dbReference type="SUPFAM" id="SSF56219">
    <property type="entry name" value="DNase I-like"/>
    <property type="match status" value="1"/>
</dbReference>
<name>A0A9P1BV43_9DINO</name>
<dbReference type="Pfam" id="PF00849">
    <property type="entry name" value="PseudoU_synth_2"/>
    <property type="match status" value="1"/>
</dbReference>
<evidence type="ECO:0000313" key="5">
    <source>
        <dbReference type="EMBL" id="CAI3980049.1"/>
    </source>
</evidence>
<evidence type="ECO:0000256" key="1">
    <source>
        <dbReference type="ARBA" id="ARBA00010876"/>
    </source>
</evidence>
<dbReference type="PANTHER" id="PTHR21600">
    <property type="entry name" value="MITOCHONDRIAL RNA PSEUDOURIDINE SYNTHASE"/>
    <property type="match status" value="1"/>
</dbReference>
<dbReference type="EMBL" id="CAMXCT020000534">
    <property type="protein sequence ID" value="CAL1133424.1"/>
    <property type="molecule type" value="Genomic_DNA"/>
</dbReference>
<dbReference type="SUPFAM" id="SSF55120">
    <property type="entry name" value="Pseudouridine synthase"/>
    <property type="match status" value="1"/>
</dbReference>
<gene>
    <name evidence="5" type="ORF">C1SCF055_LOCUS7957</name>
</gene>
<organism evidence="5">
    <name type="scientific">Cladocopium goreaui</name>
    <dbReference type="NCBI Taxonomy" id="2562237"/>
    <lineage>
        <taxon>Eukaryota</taxon>
        <taxon>Sar</taxon>
        <taxon>Alveolata</taxon>
        <taxon>Dinophyceae</taxon>
        <taxon>Suessiales</taxon>
        <taxon>Symbiodiniaceae</taxon>
        <taxon>Cladocopium</taxon>
    </lineage>
</organism>
<dbReference type="InterPro" id="IPR036691">
    <property type="entry name" value="Endo/exonu/phosph_ase_sf"/>
</dbReference>
<dbReference type="InterPro" id="IPR005135">
    <property type="entry name" value="Endo/exonuclease/phosphatase"/>
</dbReference>
<dbReference type="InterPro" id="IPR013320">
    <property type="entry name" value="ConA-like_dom_sf"/>
</dbReference>
<dbReference type="InterPro" id="IPR006145">
    <property type="entry name" value="PsdUridine_synth_RsuA/RluA"/>
</dbReference>
<dbReference type="GO" id="GO:0000455">
    <property type="term" value="P:enzyme-directed rRNA pseudouridine synthesis"/>
    <property type="evidence" value="ECO:0007669"/>
    <property type="project" value="TreeGrafter"/>
</dbReference>
<dbReference type="Pfam" id="PF13385">
    <property type="entry name" value="Laminin_G_3"/>
    <property type="match status" value="1"/>
</dbReference>
<reference evidence="5" key="1">
    <citation type="submission" date="2022-10" db="EMBL/GenBank/DDBJ databases">
        <authorList>
            <person name="Chen Y."/>
            <person name="Dougan E. K."/>
            <person name="Chan C."/>
            <person name="Rhodes N."/>
            <person name="Thang M."/>
        </authorList>
    </citation>
    <scope>NUCLEOTIDE SEQUENCE</scope>
</reference>